<name>A0A1H2WLI1_9FLAO</name>
<organism evidence="2 3">
    <name type="scientific">Lutibacter oricola</name>
    <dbReference type="NCBI Taxonomy" id="762486"/>
    <lineage>
        <taxon>Bacteria</taxon>
        <taxon>Pseudomonadati</taxon>
        <taxon>Bacteroidota</taxon>
        <taxon>Flavobacteriia</taxon>
        <taxon>Flavobacteriales</taxon>
        <taxon>Flavobacteriaceae</taxon>
        <taxon>Lutibacter</taxon>
    </lineage>
</organism>
<protein>
    <submittedName>
        <fullName evidence="2">Uncharacterized protein</fullName>
    </submittedName>
</protein>
<dbReference type="Proteomes" id="UP000199595">
    <property type="component" value="Unassembled WGS sequence"/>
</dbReference>
<feature type="region of interest" description="Disordered" evidence="1">
    <location>
        <begin position="72"/>
        <end position="93"/>
    </location>
</feature>
<accession>A0A1H2WLI1</accession>
<dbReference type="AlphaFoldDB" id="A0A1H2WLI1"/>
<dbReference type="STRING" id="762486.SAMN05444411_102232"/>
<dbReference type="EMBL" id="FNNJ01000002">
    <property type="protein sequence ID" value="SDW81500.1"/>
    <property type="molecule type" value="Genomic_DNA"/>
</dbReference>
<sequence length="93" mass="11006">MQLQLAEVFSNAKSSQDFYQRIEKKGLQPYLRDGQVVGIINNQKKYRLKTLGFSNQRIANLENEILQKHNPRLKELKQLHNRRSKNKDLGLER</sequence>
<evidence type="ECO:0000313" key="2">
    <source>
        <dbReference type="EMBL" id="SDW81500.1"/>
    </source>
</evidence>
<gene>
    <name evidence="2" type="ORF">SAMN05444411_102232</name>
</gene>
<reference evidence="3" key="1">
    <citation type="submission" date="2016-10" db="EMBL/GenBank/DDBJ databases">
        <authorList>
            <person name="Varghese N."/>
            <person name="Submissions S."/>
        </authorList>
    </citation>
    <scope>NUCLEOTIDE SEQUENCE [LARGE SCALE GENOMIC DNA]</scope>
    <source>
        <strain evidence="3">DSM 24956</strain>
    </source>
</reference>
<keyword evidence="3" id="KW-1185">Reference proteome</keyword>
<evidence type="ECO:0000256" key="1">
    <source>
        <dbReference type="SAM" id="MobiDB-lite"/>
    </source>
</evidence>
<proteinExistence type="predicted"/>
<evidence type="ECO:0000313" key="3">
    <source>
        <dbReference type="Proteomes" id="UP000199595"/>
    </source>
</evidence>